<dbReference type="AlphaFoldDB" id="A0A1V9ZZK1"/>
<dbReference type="Gene3D" id="3.30.200.20">
    <property type="entry name" value="Phosphorylase Kinase, domain 1"/>
    <property type="match status" value="1"/>
</dbReference>
<comment type="subcellular location">
    <subcellularLocation>
        <location evidence="1">Nucleus</location>
    </subcellularLocation>
</comment>
<evidence type="ECO:0000256" key="2">
    <source>
        <dbReference type="ARBA" id="ARBA00023242"/>
    </source>
</evidence>
<evidence type="ECO:0000259" key="3">
    <source>
        <dbReference type="PROSITE" id="PS51017"/>
    </source>
</evidence>
<gene>
    <name evidence="4" type="ORF">THRCLA_21216</name>
</gene>
<dbReference type="InterPro" id="IPR010402">
    <property type="entry name" value="CCT_domain"/>
</dbReference>
<feature type="domain" description="CCT" evidence="3">
    <location>
        <begin position="183"/>
        <end position="225"/>
    </location>
</feature>
<comment type="caution">
    <text evidence="4">The sequence shown here is derived from an EMBL/GenBank/DDBJ whole genome shotgun (WGS) entry which is preliminary data.</text>
</comment>
<dbReference type="Proteomes" id="UP000243217">
    <property type="component" value="Unassembled WGS sequence"/>
</dbReference>
<evidence type="ECO:0000256" key="1">
    <source>
        <dbReference type="ARBA" id="ARBA00004123"/>
    </source>
</evidence>
<accession>A0A1V9ZZK1</accession>
<name>A0A1V9ZZK1_9STRA</name>
<dbReference type="EMBL" id="JNBS01000964">
    <property type="protein sequence ID" value="OQS03190.1"/>
    <property type="molecule type" value="Genomic_DNA"/>
</dbReference>
<reference evidence="4 5" key="1">
    <citation type="journal article" date="2014" name="Genome Biol. Evol.">
        <title>The secreted proteins of Achlya hypogyna and Thraustotheca clavata identify the ancestral oomycete secretome and reveal gene acquisitions by horizontal gene transfer.</title>
        <authorList>
            <person name="Misner I."/>
            <person name="Blouin N."/>
            <person name="Leonard G."/>
            <person name="Richards T.A."/>
            <person name="Lane C.E."/>
        </authorList>
    </citation>
    <scope>NUCLEOTIDE SEQUENCE [LARGE SCALE GENOMIC DNA]</scope>
    <source>
        <strain evidence="4 5">ATCC 34112</strain>
    </source>
</reference>
<organism evidence="4 5">
    <name type="scientific">Thraustotheca clavata</name>
    <dbReference type="NCBI Taxonomy" id="74557"/>
    <lineage>
        <taxon>Eukaryota</taxon>
        <taxon>Sar</taxon>
        <taxon>Stramenopiles</taxon>
        <taxon>Oomycota</taxon>
        <taxon>Saprolegniomycetes</taxon>
        <taxon>Saprolegniales</taxon>
        <taxon>Achlyaceae</taxon>
        <taxon>Thraustotheca</taxon>
    </lineage>
</organism>
<dbReference type="OrthoDB" id="73854at2759"/>
<proteinExistence type="predicted"/>
<keyword evidence="2" id="KW-0539">Nucleus</keyword>
<protein>
    <recommendedName>
        <fullName evidence="3">CCT domain-containing protein</fullName>
    </recommendedName>
</protein>
<keyword evidence="5" id="KW-1185">Reference proteome</keyword>
<sequence length="325" mass="36832">DWIVEDVANVDLLSDLFTVFENEQVDADAQIVDEVNQLFTELAESETNDAQVVDEISELFASLEGEQNDAEVIEDLAAYLERDALAVDEVSNMFDLLEEDFAESNTKDESDAFNVDDVSDLFTCLATPSPVRQNTIDPRLPQVNMSSLDSRIPILAPRQLPKLGGFDGFVCGPPVFQRTQLTREDRVKRWKEKRKNRCSKDKPVFESRQQVAAKRRRINGRFAGLETQFISISTLQTCETNIALGQASIMFKDLKFIKEINNSRSAITEYKGEYHANLVVIKKIFKDYIALRQANLTPEIQLLSTLRHSNFVVFIGASLNFHDNL</sequence>
<dbReference type="GO" id="GO:0005634">
    <property type="term" value="C:nucleus"/>
    <property type="evidence" value="ECO:0007669"/>
    <property type="project" value="UniProtKB-SubCell"/>
</dbReference>
<feature type="non-terminal residue" evidence="4">
    <location>
        <position position="1"/>
    </location>
</feature>
<evidence type="ECO:0000313" key="5">
    <source>
        <dbReference type="Proteomes" id="UP000243217"/>
    </source>
</evidence>
<dbReference type="Pfam" id="PF06203">
    <property type="entry name" value="CCT"/>
    <property type="match status" value="1"/>
</dbReference>
<dbReference type="PROSITE" id="PS51017">
    <property type="entry name" value="CCT"/>
    <property type="match status" value="1"/>
</dbReference>
<evidence type="ECO:0000313" key="4">
    <source>
        <dbReference type="EMBL" id="OQS03190.1"/>
    </source>
</evidence>